<dbReference type="CDD" id="cd01846">
    <property type="entry name" value="fatty_acyltransferase_like"/>
    <property type="match status" value="1"/>
</dbReference>
<dbReference type="InterPro" id="IPR050592">
    <property type="entry name" value="GDSL_lipolytic_enzyme"/>
</dbReference>
<dbReference type="PANTHER" id="PTHR45642">
    <property type="entry name" value="GDSL ESTERASE/LIPASE EXL3"/>
    <property type="match status" value="1"/>
</dbReference>
<dbReference type="PANTHER" id="PTHR45642:SF139">
    <property type="entry name" value="SGNH HYDROLASE-TYPE ESTERASE DOMAIN-CONTAINING PROTEIN"/>
    <property type="match status" value="1"/>
</dbReference>
<dbReference type="GO" id="GO:0016298">
    <property type="term" value="F:lipase activity"/>
    <property type="evidence" value="ECO:0007669"/>
    <property type="project" value="InterPro"/>
</dbReference>
<evidence type="ECO:0000313" key="3">
    <source>
        <dbReference type="EMBL" id="BCA96998.1"/>
    </source>
</evidence>
<feature type="signal peptide" evidence="2">
    <location>
        <begin position="1"/>
        <end position="24"/>
    </location>
</feature>
<feature type="chain" id="PRO_5026233927" evidence="2">
    <location>
        <begin position="25"/>
        <end position="434"/>
    </location>
</feature>
<evidence type="ECO:0000256" key="1">
    <source>
        <dbReference type="ARBA" id="ARBA00022729"/>
    </source>
</evidence>
<dbReference type="InterPro" id="IPR001087">
    <property type="entry name" value="GDSL"/>
</dbReference>
<evidence type="ECO:0000313" key="4">
    <source>
        <dbReference type="Proteomes" id="UP000502894"/>
    </source>
</evidence>
<dbReference type="SUPFAM" id="SSF52266">
    <property type="entry name" value="SGNH hydrolase"/>
    <property type="match status" value="1"/>
</dbReference>
<keyword evidence="4" id="KW-1185">Reference proteome</keyword>
<reference evidence="3" key="1">
    <citation type="journal article" date="2020" name="Microbiol. Resour. Announc.">
        <title>Complete Genome Sequence of Novel Psychrotolerant Legionella Strain TUM19329, Isolated from Antarctic Lake Sediment.</title>
        <authorList>
            <person name="Shimada S."/>
            <person name="Nakai R."/>
            <person name="Aoki K."/>
            <person name="Shimoeda N."/>
            <person name="Ohno G."/>
            <person name="Miyazaki Y."/>
            <person name="Kudoh S."/>
            <person name="Imura S."/>
            <person name="Watanabe K."/>
            <person name="Ishii Y."/>
            <person name="Tateda K."/>
        </authorList>
    </citation>
    <scope>NUCLEOTIDE SEQUENCE [LARGE SCALE GENOMIC DNA]</scope>
    <source>
        <strain evidence="3">TUM19329</strain>
    </source>
</reference>
<organism evidence="3 4">
    <name type="scientific">Legionella antarctica</name>
    <dbReference type="NCBI Taxonomy" id="2708020"/>
    <lineage>
        <taxon>Bacteria</taxon>
        <taxon>Pseudomonadati</taxon>
        <taxon>Pseudomonadota</taxon>
        <taxon>Gammaproteobacteria</taxon>
        <taxon>Legionellales</taxon>
        <taxon>Legionellaceae</taxon>
        <taxon>Legionella</taxon>
    </lineage>
</organism>
<sequence>MLNYKRMCLFLCLILLIIPLSSFASTSVKSMVVFGDSLSDTGNTTRLLRSLRQQENPAFIVAPFKVFVLNKMIDFANDYYVPQMVLDAGINVVTNFFDNELAPYIANLVGKIKRVPILPGAPYWNSRFSNGRVWNEYLAQMWAIQKSDEDVYINVAFGGGWAATYDYQLTVWNLIRHPLGTIKTLIIGKLIPPSLGFTVQGYLLEHTQLDSETVYFVFSGSNDYLNVLLFEDNYNTTIMSNYVDNVLENLTAAVLKLEQAGAKRFVIMGVPHIGETPKFVKTTDRQVLNDAVDQHNQRLAIRMDEWQKQYPKADFLFIDTERYLAKALNNPEQYGFSNISEACIDVKFPMLGALAHTPFARNYVLTYAHLLQYRDPQFLVGESNYHLCDFPQDYLFWDEIHPTTRAHNYLAFEICTAMKDHGYSVNCEAPDSSS</sequence>
<dbReference type="GO" id="GO:0006629">
    <property type="term" value="P:lipid metabolic process"/>
    <property type="evidence" value="ECO:0007669"/>
    <property type="project" value="InterPro"/>
</dbReference>
<dbReference type="AlphaFoldDB" id="A0A6F8T9H1"/>
<keyword evidence="1 2" id="KW-0732">Signal</keyword>
<dbReference type="Proteomes" id="UP000502894">
    <property type="component" value="Chromosome"/>
</dbReference>
<proteinExistence type="predicted"/>
<evidence type="ECO:0000256" key="2">
    <source>
        <dbReference type="SAM" id="SignalP"/>
    </source>
</evidence>
<gene>
    <name evidence="3" type="ORF">TUM19329_33590</name>
</gene>
<dbReference type="Pfam" id="PF00657">
    <property type="entry name" value="Lipase_GDSL"/>
    <property type="match status" value="1"/>
</dbReference>
<dbReference type="RefSeq" id="WP_173238218.1">
    <property type="nucleotide sequence ID" value="NZ_AP022839.1"/>
</dbReference>
<dbReference type="Gene3D" id="3.40.50.1110">
    <property type="entry name" value="SGNH hydrolase"/>
    <property type="match status" value="1"/>
</dbReference>
<dbReference type="PROSITE" id="PS01098">
    <property type="entry name" value="LIPASE_GDSL_SER"/>
    <property type="match status" value="1"/>
</dbReference>
<dbReference type="NCBIfam" id="NF045907">
    <property type="entry name" value="LplActasePlaCLeg"/>
    <property type="match status" value="1"/>
</dbReference>
<dbReference type="InterPro" id="IPR008265">
    <property type="entry name" value="Lipase_GDSL_AS"/>
</dbReference>
<dbReference type="KEGG" id="lant:TUM19329_33590"/>
<protein>
    <submittedName>
        <fullName evidence="3">Phospholipase</fullName>
    </submittedName>
</protein>
<dbReference type="InterPro" id="IPR036514">
    <property type="entry name" value="SGNH_hydro_sf"/>
</dbReference>
<name>A0A6F8T9H1_9GAMM</name>
<accession>A0A6F8T9H1</accession>
<dbReference type="EMBL" id="AP022839">
    <property type="protein sequence ID" value="BCA96998.1"/>
    <property type="molecule type" value="Genomic_DNA"/>
</dbReference>